<organism evidence="4 5">
    <name type="scientific">Aspergillus ochraceoroseus IBT 24754</name>
    <dbReference type="NCBI Taxonomy" id="1392256"/>
    <lineage>
        <taxon>Eukaryota</taxon>
        <taxon>Fungi</taxon>
        <taxon>Dikarya</taxon>
        <taxon>Ascomycota</taxon>
        <taxon>Pezizomycotina</taxon>
        <taxon>Eurotiomycetes</taxon>
        <taxon>Eurotiomycetidae</taxon>
        <taxon>Eurotiales</taxon>
        <taxon>Aspergillaceae</taxon>
        <taxon>Aspergillus</taxon>
        <taxon>Aspergillus subgen. Nidulantes</taxon>
    </lineage>
</organism>
<dbReference type="Proteomes" id="UP000244073">
    <property type="component" value="Unassembled WGS sequence"/>
</dbReference>
<dbReference type="PANTHER" id="PTHR24346">
    <property type="entry name" value="MAP/MICROTUBULE AFFINITY-REGULATING KINASE"/>
    <property type="match status" value="1"/>
</dbReference>
<keyword evidence="1" id="KW-0547">Nucleotide-binding</keyword>
<dbReference type="SUPFAM" id="SSF56112">
    <property type="entry name" value="Protein kinase-like (PK-like)"/>
    <property type="match status" value="1"/>
</dbReference>
<dbReference type="GO" id="GO:0005737">
    <property type="term" value="C:cytoplasm"/>
    <property type="evidence" value="ECO:0007669"/>
    <property type="project" value="TreeGrafter"/>
</dbReference>
<sequence length="301" mass="34405">SDNQTLLSIGIFAEVYLVDKKIIRKAPRSGSEEHIRPIVREADIYAILGNHPRIAQCISLRRQDYVDVQYYPLGDLADYRQTNAIAPDLQSRWFQQIIEAVTFIHSHDIIHSDLALRQFFIDSDLNVRLGDFNSSQYPGHPALGYEKASHCLPRDYDMPNTVMSDLFALDSTLYELVTGVIPYHELYPVEPEEIVRSSDHTIIRARIQRQHQADCEIEARYREQRFPDVSQTFGGDVILGCWKGGLYYSRASTCSLHSNDTKHLANLVFIICCVALIDYNHHANTLDTAIQDIVPNICINR</sequence>
<dbReference type="GeneID" id="63810235"/>
<protein>
    <recommendedName>
        <fullName evidence="3">Protein kinase domain-containing protein</fullName>
    </recommendedName>
</protein>
<evidence type="ECO:0000259" key="3">
    <source>
        <dbReference type="PROSITE" id="PS50011"/>
    </source>
</evidence>
<dbReference type="PROSITE" id="PS50011">
    <property type="entry name" value="PROTEIN_KINASE_DOM"/>
    <property type="match status" value="1"/>
</dbReference>
<dbReference type="Pfam" id="PF00069">
    <property type="entry name" value="Pkinase"/>
    <property type="match status" value="1"/>
</dbReference>
<dbReference type="VEuPathDB" id="FungiDB:P175DRAFT_0429319"/>
<dbReference type="EMBL" id="MSFN02000001">
    <property type="protein sequence ID" value="PTU24855.1"/>
    <property type="molecule type" value="Genomic_DNA"/>
</dbReference>
<evidence type="ECO:0000256" key="1">
    <source>
        <dbReference type="ARBA" id="ARBA00022741"/>
    </source>
</evidence>
<dbReference type="InterPro" id="IPR011009">
    <property type="entry name" value="Kinase-like_dom_sf"/>
</dbReference>
<evidence type="ECO:0000313" key="5">
    <source>
        <dbReference type="Proteomes" id="UP000244073"/>
    </source>
</evidence>
<dbReference type="GO" id="GO:0004674">
    <property type="term" value="F:protein serine/threonine kinase activity"/>
    <property type="evidence" value="ECO:0007669"/>
    <property type="project" value="TreeGrafter"/>
</dbReference>
<reference evidence="4 5" key="1">
    <citation type="journal article" date="2018" name="Proc. Natl. Acad. Sci. U.S.A.">
        <title>Linking secondary metabolites to gene clusters through genome sequencing of six diverse Aspergillus species.</title>
        <authorList>
            <person name="Kaerboelling I."/>
            <person name="Vesth T.C."/>
            <person name="Frisvad J.C."/>
            <person name="Nybo J.L."/>
            <person name="Theobald S."/>
            <person name="Kuo A."/>
            <person name="Bowyer P."/>
            <person name="Matsuda Y."/>
            <person name="Mondo S."/>
            <person name="Lyhne E.K."/>
            <person name="Kogle M.E."/>
            <person name="Clum A."/>
            <person name="Lipzen A."/>
            <person name="Salamov A."/>
            <person name="Ngan C.Y."/>
            <person name="Daum C."/>
            <person name="Chiniquy J."/>
            <person name="Barry K."/>
            <person name="LaButti K."/>
            <person name="Haridas S."/>
            <person name="Simmons B.A."/>
            <person name="Magnuson J.K."/>
            <person name="Mortensen U.H."/>
            <person name="Larsen T.O."/>
            <person name="Grigoriev I.V."/>
            <person name="Baker S.E."/>
            <person name="Andersen M.R."/>
        </authorList>
    </citation>
    <scope>NUCLEOTIDE SEQUENCE [LARGE SCALE GENOMIC DNA]</scope>
    <source>
        <strain evidence="4 5">IBT 24754</strain>
    </source>
</reference>
<dbReference type="InterPro" id="IPR000719">
    <property type="entry name" value="Prot_kinase_dom"/>
</dbReference>
<dbReference type="GO" id="GO:0000226">
    <property type="term" value="P:microtubule cytoskeleton organization"/>
    <property type="evidence" value="ECO:0007669"/>
    <property type="project" value="TreeGrafter"/>
</dbReference>
<evidence type="ECO:0000313" key="4">
    <source>
        <dbReference type="EMBL" id="PTU24855.1"/>
    </source>
</evidence>
<dbReference type="GO" id="GO:0005524">
    <property type="term" value="F:ATP binding"/>
    <property type="evidence" value="ECO:0007669"/>
    <property type="project" value="UniProtKB-KW"/>
</dbReference>
<dbReference type="Gene3D" id="1.10.510.10">
    <property type="entry name" value="Transferase(Phosphotransferase) domain 1"/>
    <property type="match status" value="1"/>
</dbReference>
<accession>A0A2T5M8K2</accession>
<feature type="domain" description="Protein kinase" evidence="3">
    <location>
        <begin position="1"/>
        <end position="301"/>
    </location>
</feature>
<feature type="non-terminal residue" evidence="4">
    <location>
        <position position="1"/>
    </location>
</feature>
<name>A0A2T5M8K2_9EURO</name>
<gene>
    <name evidence="4" type="ORF">P175DRAFT_0429319</name>
</gene>
<dbReference type="RefSeq" id="XP_040756247.1">
    <property type="nucleotide sequence ID" value="XM_040893353.1"/>
</dbReference>
<dbReference type="OrthoDB" id="1668230at2759"/>
<keyword evidence="2" id="KW-0067">ATP-binding</keyword>
<evidence type="ECO:0000256" key="2">
    <source>
        <dbReference type="ARBA" id="ARBA00022840"/>
    </source>
</evidence>
<proteinExistence type="predicted"/>
<dbReference type="AlphaFoldDB" id="A0A2T5M8K2"/>
<comment type="caution">
    <text evidence="4">The sequence shown here is derived from an EMBL/GenBank/DDBJ whole genome shotgun (WGS) entry which is preliminary data.</text>
</comment>
<dbReference type="PANTHER" id="PTHR24346:SF42">
    <property type="entry name" value="SERINE_THREONINE-PROTEIN KINASE SIK3"/>
    <property type="match status" value="1"/>
</dbReference>
<dbReference type="GO" id="GO:0035556">
    <property type="term" value="P:intracellular signal transduction"/>
    <property type="evidence" value="ECO:0007669"/>
    <property type="project" value="TreeGrafter"/>
</dbReference>